<dbReference type="Proteomes" id="UP001163603">
    <property type="component" value="Chromosome 4"/>
</dbReference>
<evidence type="ECO:0000313" key="2">
    <source>
        <dbReference type="Proteomes" id="UP001163603"/>
    </source>
</evidence>
<accession>A0ACC0YYB4</accession>
<protein>
    <submittedName>
        <fullName evidence="1">Uncharacterized protein</fullName>
    </submittedName>
</protein>
<dbReference type="EMBL" id="CM047739">
    <property type="protein sequence ID" value="KAJ0043379.1"/>
    <property type="molecule type" value="Genomic_DNA"/>
</dbReference>
<reference evidence="2" key="1">
    <citation type="journal article" date="2023" name="G3 (Bethesda)">
        <title>Genome assembly and association tests identify interacting loci associated with vigor, precocity, and sex in interspecific pistachio rootstocks.</title>
        <authorList>
            <person name="Palmer W."/>
            <person name="Jacygrad E."/>
            <person name="Sagayaradj S."/>
            <person name="Cavanaugh K."/>
            <person name="Han R."/>
            <person name="Bertier L."/>
            <person name="Beede B."/>
            <person name="Kafkas S."/>
            <person name="Golino D."/>
            <person name="Preece J."/>
            <person name="Michelmore R."/>
        </authorList>
    </citation>
    <scope>NUCLEOTIDE SEQUENCE [LARGE SCALE GENOMIC DNA]</scope>
</reference>
<organism evidence="1 2">
    <name type="scientific">Pistacia integerrima</name>
    <dbReference type="NCBI Taxonomy" id="434235"/>
    <lineage>
        <taxon>Eukaryota</taxon>
        <taxon>Viridiplantae</taxon>
        <taxon>Streptophyta</taxon>
        <taxon>Embryophyta</taxon>
        <taxon>Tracheophyta</taxon>
        <taxon>Spermatophyta</taxon>
        <taxon>Magnoliopsida</taxon>
        <taxon>eudicotyledons</taxon>
        <taxon>Gunneridae</taxon>
        <taxon>Pentapetalae</taxon>
        <taxon>rosids</taxon>
        <taxon>malvids</taxon>
        <taxon>Sapindales</taxon>
        <taxon>Anacardiaceae</taxon>
        <taxon>Pistacia</taxon>
    </lineage>
</organism>
<evidence type="ECO:0000313" key="1">
    <source>
        <dbReference type="EMBL" id="KAJ0043379.1"/>
    </source>
</evidence>
<proteinExistence type="predicted"/>
<gene>
    <name evidence="1" type="ORF">Pint_18488</name>
</gene>
<sequence>MKFGKEFIAQMVPEWQKAYMNYNYLKTLLKEILRLKQRNRQTARPAGLERAATLYRAFSGLIQRQNNPTSPSRKDHNDNQFILVSFVEEDGSEILETTFLKLAEEGGEWEQEFFRRLDYEFNKVDKFYRFKVQELMAEAENLTKQMNALIAFRIKVNKLQGLLDSPLPSKSNDEKSDGQINTIREENQEQEQDNNGGFKHVQLLEILDHVKLKRTLDTPSEFIKGCVSVNPEETEVTISRENLNKVENQLKQAFIEYYRKIRHLKSYSFMNVLAFSKIMKKYDKITSRKASVSYIKMVDNSYLGSSDEVTKLMERVEDAFIKYFSNSNRSKGMQILRPKAKKERHGITFSLGFCFGCLIALIIALIFIIHARDLLDKRGKNQYMKDIFPLYSVLANLDMEMDPETHDYKTLTELLPLGLVLLVIVILIFPCNVIYRSSRFFFLRCLFHCICAPLYKVTLQDFFLAEQLTSQRLETWNSYICRYGWGDYESRENTCKTNDVYKTFYFIVAVIPYMSRFLQCFRRLYEERDTMYICNGLNYFLTVVAISTRTAYCLYKGMSWKIISGIFSAIAALYGTYWDLVVDWGLLQHKSKNRWLRDKLLIPSKTVYFVAMVLNVLLRFAWLQTVLDSQLSFLHSETLIAIAASLEVIRRGIWNFFRLENEHLNNVGKYRAFKSVPLPFMYYEDEDEEKDE</sequence>
<name>A0ACC0YYB4_9ROSI</name>
<comment type="caution">
    <text evidence="1">The sequence shown here is derived from an EMBL/GenBank/DDBJ whole genome shotgun (WGS) entry which is preliminary data.</text>
</comment>
<keyword evidence="2" id="KW-1185">Reference proteome</keyword>